<gene>
    <name evidence="6" type="ORF">MCOR_6386</name>
</gene>
<evidence type="ECO:0000313" key="7">
    <source>
        <dbReference type="Proteomes" id="UP000507470"/>
    </source>
</evidence>
<organism evidence="6 7">
    <name type="scientific">Mytilus coruscus</name>
    <name type="common">Sea mussel</name>
    <dbReference type="NCBI Taxonomy" id="42192"/>
    <lineage>
        <taxon>Eukaryota</taxon>
        <taxon>Metazoa</taxon>
        <taxon>Spiralia</taxon>
        <taxon>Lophotrochozoa</taxon>
        <taxon>Mollusca</taxon>
        <taxon>Bivalvia</taxon>
        <taxon>Autobranchia</taxon>
        <taxon>Pteriomorphia</taxon>
        <taxon>Mytilida</taxon>
        <taxon>Mytiloidea</taxon>
        <taxon>Mytilidae</taxon>
        <taxon>Mytilinae</taxon>
        <taxon>Mytilus</taxon>
    </lineage>
</organism>
<dbReference type="InterPro" id="IPR044613">
    <property type="entry name" value="Nep1/2-like"/>
</dbReference>
<dbReference type="Gene3D" id="3.40.395.10">
    <property type="entry name" value="Adenoviral Proteinase, Chain A"/>
    <property type="match status" value="1"/>
</dbReference>
<keyword evidence="7" id="KW-1185">Reference proteome</keyword>
<sequence length="223" mass="25646">MIMADGENDVVLSFNDSLVRKSDIDLLDGPHWLNDILIGFCFEYFEREKFNHSADRLALISPDVAQFIKLAQAADLTSSLESLNLPTKQFVFLPVNDNENSETAGGSHWSLLVYIRSKQEFRHYDSCSRHNEDIAKKLAYKIQPHVHAPMGRMKFIEMDGPQQENGYDCGVYLLATAEHLCKELCEGYNIHLNDLVTQEYVRIKRTQIKELIYQVVEEFGIRS</sequence>
<dbReference type="PROSITE" id="PS50600">
    <property type="entry name" value="ULP_PROTEASE"/>
    <property type="match status" value="1"/>
</dbReference>
<evidence type="ECO:0000256" key="2">
    <source>
        <dbReference type="ARBA" id="ARBA00022670"/>
    </source>
</evidence>
<keyword evidence="3 6" id="KW-0378">Hydrolase</keyword>
<dbReference type="EC" id="3.4.22.68" evidence="6"/>
<reference evidence="6 7" key="1">
    <citation type="submission" date="2020-06" db="EMBL/GenBank/DDBJ databases">
        <authorList>
            <person name="Li R."/>
            <person name="Bekaert M."/>
        </authorList>
    </citation>
    <scope>NUCLEOTIDE SEQUENCE [LARGE SCALE GENOMIC DNA]</scope>
    <source>
        <strain evidence="7">wild</strain>
    </source>
</reference>
<dbReference type="EMBL" id="CACVKT020001208">
    <property type="protein sequence ID" value="CAC5365886.1"/>
    <property type="molecule type" value="Genomic_DNA"/>
</dbReference>
<dbReference type="Pfam" id="PF02902">
    <property type="entry name" value="Peptidase_C48"/>
    <property type="match status" value="1"/>
</dbReference>
<dbReference type="OrthoDB" id="5065855at2759"/>
<name>A0A6J8AD73_MYTCO</name>
<feature type="domain" description="Ubiquitin-like protease family profile" evidence="5">
    <location>
        <begin position="17"/>
        <end position="180"/>
    </location>
</feature>
<accession>A0A6J8AD73</accession>
<dbReference type="InterPro" id="IPR003653">
    <property type="entry name" value="Peptidase_C48_C"/>
</dbReference>
<keyword evidence="4" id="KW-0788">Thiol protease</keyword>
<proteinExistence type="inferred from homology"/>
<dbReference type="GO" id="GO:0019784">
    <property type="term" value="F:deNEDDylase activity"/>
    <property type="evidence" value="ECO:0007669"/>
    <property type="project" value="InterPro"/>
</dbReference>
<dbReference type="GO" id="GO:0000338">
    <property type="term" value="P:protein deneddylation"/>
    <property type="evidence" value="ECO:0007669"/>
    <property type="project" value="TreeGrafter"/>
</dbReference>
<dbReference type="GO" id="GO:0008234">
    <property type="term" value="F:cysteine-type peptidase activity"/>
    <property type="evidence" value="ECO:0007669"/>
    <property type="project" value="UniProtKB-KW"/>
</dbReference>
<keyword evidence="2" id="KW-0645">Protease</keyword>
<dbReference type="InterPro" id="IPR038765">
    <property type="entry name" value="Papain-like_cys_pep_sf"/>
</dbReference>
<evidence type="ECO:0000256" key="4">
    <source>
        <dbReference type="ARBA" id="ARBA00022807"/>
    </source>
</evidence>
<dbReference type="GO" id="GO:0006508">
    <property type="term" value="P:proteolysis"/>
    <property type="evidence" value="ECO:0007669"/>
    <property type="project" value="UniProtKB-KW"/>
</dbReference>
<evidence type="ECO:0000259" key="5">
    <source>
        <dbReference type="PROSITE" id="PS50600"/>
    </source>
</evidence>
<evidence type="ECO:0000256" key="3">
    <source>
        <dbReference type="ARBA" id="ARBA00022801"/>
    </source>
</evidence>
<dbReference type="AlphaFoldDB" id="A0A6J8AD73"/>
<protein>
    <submittedName>
        <fullName evidence="6">SENP8</fullName>
        <ecNumber evidence="6">3.4.22.68</ecNumber>
    </submittedName>
</protein>
<dbReference type="PANTHER" id="PTHR46468:SF1">
    <property type="entry name" value="SENTRIN-SPECIFIC PROTEASE 8"/>
    <property type="match status" value="1"/>
</dbReference>
<evidence type="ECO:0000256" key="1">
    <source>
        <dbReference type="ARBA" id="ARBA00005234"/>
    </source>
</evidence>
<dbReference type="SUPFAM" id="SSF54001">
    <property type="entry name" value="Cysteine proteinases"/>
    <property type="match status" value="1"/>
</dbReference>
<dbReference type="Proteomes" id="UP000507470">
    <property type="component" value="Unassembled WGS sequence"/>
</dbReference>
<evidence type="ECO:0000313" key="6">
    <source>
        <dbReference type="EMBL" id="CAC5365886.1"/>
    </source>
</evidence>
<dbReference type="PANTHER" id="PTHR46468">
    <property type="entry name" value="SENTRIN-SPECIFIC PROTEASE 8"/>
    <property type="match status" value="1"/>
</dbReference>
<comment type="similarity">
    <text evidence="1">Belongs to the peptidase C48 family.</text>
</comment>